<dbReference type="InterPro" id="IPR032675">
    <property type="entry name" value="LRR_dom_sf"/>
</dbReference>
<dbReference type="InterPro" id="IPR042197">
    <property type="entry name" value="Apaf_helical"/>
</dbReference>
<dbReference type="GO" id="GO:0098542">
    <property type="term" value="P:defense response to other organism"/>
    <property type="evidence" value="ECO:0007669"/>
    <property type="project" value="TreeGrafter"/>
</dbReference>
<dbReference type="Gene3D" id="1.20.5.4130">
    <property type="match status" value="1"/>
</dbReference>
<dbReference type="Pfam" id="PF18052">
    <property type="entry name" value="Rx_N"/>
    <property type="match status" value="1"/>
</dbReference>
<dbReference type="Pfam" id="PF23559">
    <property type="entry name" value="WHD_DRP"/>
    <property type="match status" value="1"/>
</dbReference>
<feature type="domain" description="Disease resistance N-terminal" evidence="5">
    <location>
        <begin position="7"/>
        <end position="93"/>
    </location>
</feature>
<dbReference type="GO" id="GO:0043531">
    <property type="term" value="F:ADP binding"/>
    <property type="evidence" value="ECO:0007669"/>
    <property type="project" value="InterPro"/>
</dbReference>
<dbReference type="OrthoDB" id="954254at2759"/>
<keyword evidence="3" id="KW-0611">Plant defense</keyword>
<keyword evidence="1" id="KW-0677">Repeat</keyword>
<dbReference type="RefSeq" id="XP_022765775.1">
    <property type="nucleotide sequence ID" value="XM_022910040.1"/>
</dbReference>
<dbReference type="InterPro" id="IPR055414">
    <property type="entry name" value="LRR_R13L4/SHOC2-like"/>
</dbReference>
<dbReference type="KEGG" id="dzi:111310554"/>
<dbReference type="AlphaFoldDB" id="A0A6P6ALR2"/>
<dbReference type="InterPro" id="IPR041118">
    <property type="entry name" value="Rx_N"/>
</dbReference>
<evidence type="ECO:0000259" key="7">
    <source>
        <dbReference type="Pfam" id="PF23598"/>
    </source>
</evidence>
<evidence type="ECO:0000256" key="1">
    <source>
        <dbReference type="ARBA" id="ARBA00022737"/>
    </source>
</evidence>
<protein>
    <submittedName>
        <fullName evidence="9">Disease resistance protein At1g50180</fullName>
    </submittedName>
</protein>
<evidence type="ECO:0000259" key="5">
    <source>
        <dbReference type="Pfam" id="PF18052"/>
    </source>
</evidence>
<dbReference type="PRINTS" id="PR00364">
    <property type="entry name" value="DISEASERSIST"/>
</dbReference>
<keyword evidence="8" id="KW-1185">Reference proteome</keyword>
<proteinExistence type="predicted"/>
<keyword evidence="2" id="KW-0547">Nucleotide-binding</keyword>
<dbReference type="SUPFAM" id="SSF52540">
    <property type="entry name" value="P-loop containing nucleoside triphosphate hydrolases"/>
    <property type="match status" value="1"/>
</dbReference>
<feature type="domain" description="NB-ARC" evidence="4">
    <location>
        <begin position="175"/>
        <end position="356"/>
    </location>
</feature>
<evidence type="ECO:0000259" key="4">
    <source>
        <dbReference type="Pfam" id="PF00931"/>
    </source>
</evidence>
<organism evidence="8 9">
    <name type="scientific">Durio zibethinus</name>
    <name type="common">Durian</name>
    <dbReference type="NCBI Taxonomy" id="66656"/>
    <lineage>
        <taxon>Eukaryota</taxon>
        <taxon>Viridiplantae</taxon>
        <taxon>Streptophyta</taxon>
        <taxon>Embryophyta</taxon>
        <taxon>Tracheophyta</taxon>
        <taxon>Spermatophyta</taxon>
        <taxon>Magnoliopsida</taxon>
        <taxon>eudicotyledons</taxon>
        <taxon>Gunneridae</taxon>
        <taxon>Pentapetalae</taxon>
        <taxon>rosids</taxon>
        <taxon>malvids</taxon>
        <taxon>Malvales</taxon>
        <taxon>Malvaceae</taxon>
        <taxon>Helicteroideae</taxon>
        <taxon>Durio</taxon>
    </lineage>
</organism>
<feature type="domain" description="Disease resistance protein winged helix" evidence="6">
    <location>
        <begin position="430"/>
        <end position="502"/>
    </location>
</feature>
<evidence type="ECO:0000256" key="2">
    <source>
        <dbReference type="ARBA" id="ARBA00022741"/>
    </source>
</evidence>
<evidence type="ECO:0000313" key="8">
    <source>
        <dbReference type="Proteomes" id="UP000515121"/>
    </source>
</evidence>
<dbReference type="InterPro" id="IPR038005">
    <property type="entry name" value="RX-like_CC"/>
</dbReference>
<evidence type="ECO:0000313" key="9">
    <source>
        <dbReference type="RefSeq" id="XP_022765775.1"/>
    </source>
</evidence>
<dbReference type="Gene3D" id="3.40.50.300">
    <property type="entry name" value="P-loop containing nucleotide triphosphate hydrolases"/>
    <property type="match status" value="1"/>
</dbReference>
<dbReference type="SUPFAM" id="SSF52058">
    <property type="entry name" value="L domain-like"/>
    <property type="match status" value="1"/>
</dbReference>
<dbReference type="PANTHER" id="PTHR23155:SF1185">
    <property type="entry name" value="DISEASE RESISTANCE RPP8-LIKE PROTEIN 3-RELATED"/>
    <property type="match status" value="1"/>
</dbReference>
<dbReference type="PANTHER" id="PTHR23155">
    <property type="entry name" value="DISEASE RESISTANCE PROTEIN RP"/>
    <property type="match status" value="1"/>
</dbReference>
<dbReference type="Gene3D" id="3.80.10.10">
    <property type="entry name" value="Ribonuclease Inhibitor"/>
    <property type="match status" value="1"/>
</dbReference>
<dbReference type="Pfam" id="PF00931">
    <property type="entry name" value="NB-ARC"/>
    <property type="match status" value="1"/>
</dbReference>
<dbReference type="InterPro" id="IPR002182">
    <property type="entry name" value="NB-ARC"/>
</dbReference>
<dbReference type="FunFam" id="3.40.50.300:FF:001091">
    <property type="entry name" value="Probable disease resistance protein At1g61300"/>
    <property type="match status" value="1"/>
</dbReference>
<dbReference type="InterPro" id="IPR027417">
    <property type="entry name" value="P-loop_NTPase"/>
</dbReference>
<sequence>MAVVEAIISFAVERIGDVIIQEARFLYDVRGKVEEMRTELMRMRSFLREAESGQGNDRNIRTRVAEIRDIAYDAEDVLEIFALKATSRRSSSRYASLKYLFFLCKGNDTKLLHKVGSEIEGLTTRLTRLTERLPTYALRDIEERERPTSFSENRVIYRQSYSHMIEQNVVGLEEDTNLLFTKLVRTNCRVVSICGMGGLGKTTLAKKVYRQCRDGSHFEFFIWVFVSQQWQKRNIWETFLHELISPSKEQLEDEKIEKKFKKEWKKIQKMNDGAVAKMLHDELKKKKCLVVLDDIWDNVWDALKPGFPTEETSTKFMITSRNKNLVHLVDPSVFIYEPKCLNDEDSWELLEKTALSTQNINPAAYGVDPSLEKLGREMVKHCRGLPQAIVVLGGLLKSKRTYDGWDTMHECIKSYLKGEDFGIFQLLALKDFQVSRDRLINLWVADGIILPPKIERESEEALEDIAYRYLTVLTERYMVNVERRDSSGRIKRCQMHDLMREFCLSKAEEENFFQVLPFYGAREKSLNISSSSTKEKGRVRRLSLHLNNFPGDIALECEKYPPFRSIIGFSLDGHSGINQLLIETFVRSFKLLRILDLERVMGFGIPETIGKLIHLRLLNLRSAWIGNLPPSIGKLICLLTLRLDPFDSASTIPDVFWKLKRLRHLYLPRKAGSGTRSLQFADLSDLRTLVNFPTSNADVEDLIRLTNLRKLKIMISDEISLRRFNVIFESPTITFNHLRDFSIICRRLPSLESLVVDNIKSRCPRLQRLKLNWSVVYEKIDVFRIEEE</sequence>
<accession>A0A6P6ALR2</accession>
<dbReference type="CDD" id="cd14798">
    <property type="entry name" value="RX-CC_like"/>
    <property type="match status" value="1"/>
</dbReference>
<dbReference type="InterPro" id="IPR058922">
    <property type="entry name" value="WHD_DRP"/>
</dbReference>
<gene>
    <name evidence="9" type="primary">LOC111310554</name>
</gene>
<dbReference type="FunFam" id="1.10.8.430:FF:000003">
    <property type="entry name" value="Probable disease resistance protein At5g66910"/>
    <property type="match status" value="1"/>
</dbReference>
<dbReference type="Proteomes" id="UP000515121">
    <property type="component" value="Unplaced"/>
</dbReference>
<dbReference type="GeneID" id="111310554"/>
<name>A0A6P6ALR2_DURZI</name>
<evidence type="ECO:0000256" key="3">
    <source>
        <dbReference type="ARBA" id="ARBA00022821"/>
    </source>
</evidence>
<dbReference type="InterPro" id="IPR044974">
    <property type="entry name" value="Disease_R_plants"/>
</dbReference>
<feature type="domain" description="Disease resistance R13L4/SHOC-2-like LRR" evidence="7">
    <location>
        <begin position="586"/>
        <end position="772"/>
    </location>
</feature>
<reference evidence="9" key="1">
    <citation type="submission" date="2025-08" db="UniProtKB">
        <authorList>
            <consortium name="RefSeq"/>
        </authorList>
    </citation>
    <scope>IDENTIFICATION</scope>
    <source>
        <tissue evidence="9">Fruit stalk</tissue>
    </source>
</reference>
<evidence type="ECO:0000259" key="6">
    <source>
        <dbReference type="Pfam" id="PF23559"/>
    </source>
</evidence>
<dbReference type="Pfam" id="PF23598">
    <property type="entry name" value="LRR_14"/>
    <property type="match status" value="1"/>
</dbReference>
<dbReference type="Gene3D" id="1.10.8.430">
    <property type="entry name" value="Helical domain of apoptotic protease-activating factors"/>
    <property type="match status" value="1"/>
</dbReference>